<dbReference type="Pfam" id="PF00106">
    <property type="entry name" value="adh_short"/>
    <property type="match status" value="1"/>
</dbReference>
<reference evidence="2 3" key="2">
    <citation type="submission" date="2015-09" db="EMBL/GenBank/DDBJ databases">
        <title>Draft genome sequence of Xanthomonas oryzae pv. USA str. X11-5A.</title>
        <authorList>
            <person name="Knight B.M."/>
            <person name="Roberts D.P."/>
            <person name="Lin D."/>
            <person name="Hari K."/>
            <person name="Fletcher J."/>
            <person name="Melcher U."/>
            <person name="Blagden T."/>
            <person name="Winegar R.A."/>
        </authorList>
    </citation>
    <scope>NUCLEOTIDE SEQUENCE [LARGE SCALE GENOMIC DNA]</scope>
    <source>
        <strain evidence="2 3">X11-5A</strain>
    </source>
</reference>
<evidence type="ECO:0000313" key="3">
    <source>
        <dbReference type="Proteomes" id="UP000036790"/>
    </source>
</evidence>
<gene>
    <name evidence="2" type="ORF">ADT25_18690</name>
</gene>
<proteinExistence type="inferred from homology"/>
<dbReference type="InterPro" id="IPR002347">
    <property type="entry name" value="SDR_fam"/>
</dbReference>
<dbReference type="InterPro" id="IPR036291">
    <property type="entry name" value="NAD(P)-bd_dom_sf"/>
</dbReference>
<reference evidence="2 3" key="1">
    <citation type="submission" date="2015-07" db="EMBL/GenBank/DDBJ databases">
        <authorList>
            <consortium name="Consortium for Microbial Forensics and Genomics (microFORGE)"/>
            <person name="Knight B.M."/>
            <person name="Roberts D.P."/>
            <person name="Lin D."/>
            <person name="Hari K."/>
            <person name="Fletcher J."/>
            <person name="Melcher U."/>
            <person name="Blagden T."/>
            <person name="Winegar R.A."/>
        </authorList>
    </citation>
    <scope>NUCLEOTIDE SEQUENCE [LARGE SCALE GENOMIC DNA]</scope>
    <source>
        <strain evidence="2 3">X11-5A</strain>
    </source>
</reference>
<name>A0AAP0ZJ82_9XANT</name>
<organism evidence="2 3">
    <name type="scientific">Xanthomonas oryzae</name>
    <dbReference type="NCBI Taxonomy" id="347"/>
    <lineage>
        <taxon>Bacteria</taxon>
        <taxon>Pseudomonadati</taxon>
        <taxon>Pseudomonadota</taxon>
        <taxon>Gammaproteobacteria</taxon>
        <taxon>Lysobacterales</taxon>
        <taxon>Lysobacteraceae</taxon>
        <taxon>Xanthomonas</taxon>
    </lineage>
</organism>
<dbReference type="EMBL" id="LHUJ01000324">
    <property type="protein sequence ID" value="KOR40677.1"/>
    <property type="molecule type" value="Genomic_DNA"/>
</dbReference>
<dbReference type="AlphaFoldDB" id="A0AAP0ZJ82"/>
<dbReference type="SUPFAM" id="SSF51735">
    <property type="entry name" value="NAD(P)-binding Rossmann-fold domains"/>
    <property type="match status" value="1"/>
</dbReference>
<dbReference type="InterPro" id="IPR050259">
    <property type="entry name" value="SDR"/>
</dbReference>
<dbReference type="PANTHER" id="PTHR42879">
    <property type="entry name" value="3-OXOACYL-(ACYL-CARRIER-PROTEIN) REDUCTASE"/>
    <property type="match status" value="1"/>
</dbReference>
<dbReference type="Proteomes" id="UP000036790">
    <property type="component" value="Unassembled WGS sequence"/>
</dbReference>
<dbReference type="PRINTS" id="PR00081">
    <property type="entry name" value="GDHRDH"/>
</dbReference>
<dbReference type="RefSeq" id="WP_053507361.1">
    <property type="nucleotide sequence ID" value="NZ_CP036251.1"/>
</dbReference>
<comment type="similarity">
    <text evidence="1">Belongs to the short-chain dehydrogenases/reductases (SDR) family.</text>
</comment>
<dbReference type="Gene3D" id="3.40.50.720">
    <property type="entry name" value="NAD(P)-binding Rossmann-like Domain"/>
    <property type="match status" value="1"/>
</dbReference>
<protein>
    <submittedName>
        <fullName evidence="2">Uncharacterized protein</fullName>
    </submittedName>
</protein>
<sequence>MTQQYNVALVTGASRGIGAAIAQRLAGDGFAVVLNYAGPADEADQLVRTIEAAGGRAISVRADVSDPVAVERLCAAAQTAFGGVDVLVDNAGIMQLATLATLADKDAGLRLHASLNGRRHSQIAYQCDSAPPRTCACQMARL</sequence>
<evidence type="ECO:0000313" key="2">
    <source>
        <dbReference type="EMBL" id="KOR40677.1"/>
    </source>
</evidence>
<accession>A0AAP0ZJ82</accession>
<comment type="caution">
    <text evidence="2">The sequence shown here is derived from an EMBL/GenBank/DDBJ whole genome shotgun (WGS) entry which is preliminary data.</text>
</comment>
<evidence type="ECO:0000256" key="1">
    <source>
        <dbReference type="ARBA" id="ARBA00006484"/>
    </source>
</evidence>
<dbReference type="PANTHER" id="PTHR42879:SF2">
    <property type="entry name" value="3-OXOACYL-[ACYL-CARRIER-PROTEIN] REDUCTASE FABG"/>
    <property type="match status" value="1"/>
</dbReference>